<evidence type="ECO:0000313" key="3">
    <source>
        <dbReference type="Proteomes" id="UP000050525"/>
    </source>
</evidence>
<keyword evidence="1" id="KW-1133">Transmembrane helix</keyword>
<dbReference type="EMBL" id="AKHW03004154">
    <property type="protein sequence ID" value="KYO30579.1"/>
    <property type="molecule type" value="Genomic_DNA"/>
</dbReference>
<organism evidence="2 3">
    <name type="scientific">Alligator mississippiensis</name>
    <name type="common">American alligator</name>
    <dbReference type="NCBI Taxonomy" id="8496"/>
    <lineage>
        <taxon>Eukaryota</taxon>
        <taxon>Metazoa</taxon>
        <taxon>Chordata</taxon>
        <taxon>Craniata</taxon>
        <taxon>Vertebrata</taxon>
        <taxon>Euteleostomi</taxon>
        <taxon>Archelosauria</taxon>
        <taxon>Archosauria</taxon>
        <taxon>Crocodylia</taxon>
        <taxon>Alligatoridae</taxon>
        <taxon>Alligatorinae</taxon>
        <taxon>Alligator</taxon>
    </lineage>
</organism>
<comment type="caution">
    <text evidence="2">The sequence shown here is derived from an EMBL/GenBank/DDBJ whole genome shotgun (WGS) entry which is preliminary data.</text>
</comment>
<name>A0A151N1Q0_ALLMI</name>
<proteinExistence type="predicted"/>
<sequence>MLFAAWNWRERENHERGGKLAELLYKLDGFIFKLVLERVQPEHWLQYCQGGTDGGWTATQYSCGGTCCGGVWKSCVTDLAITIVFPVLILILKKRKMCYMELYFHFVYLIGGVWECHRSWVAKKVPQE</sequence>
<protein>
    <submittedName>
        <fullName evidence="2">Uncharacterized protein</fullName>
    </submittedName>
</protein>
<evidence type="ECO:0000256" key="1">
    <source>
        <dbReference type="SAM" id="Phobius"/>
    </source>
</evidence>
<dbReference type="AlphaFoldDB" id="A0A151N1Q0"/>
<feature type="transmembrane region" description="Helical" evidence="1">
    <location>
        <begin position="71"/>
        <end position="92"/>
    </location>
</feature>
<evidence type="ECO:0000313" key="2">
    <source>
        <dbReference type="EMBL" id="KYO30579.1"/>
    </source>
</evidence>
<keyword evidence="1" id="KW-0812">Transmembrane</keyword>
<reference evidence="2 3" key="1">
    <citation type="journal article" date="2012" name="Genome Biol.">
        <title>Sequencing three crocodilian genomes to illuminate the evolution of archosaurs and amniotes.</title>
        <authorList>
            <person name="St John J.A."/>
            <person name="Braun E.L."/>
            <person name="Isberg S.R."/>
            <person name="Miles L.G."/>
            <person name="Chong A.Y."/>
            <person name="Gongora J."/>
            <person name="Dalzell P."/>
            <person name="Moran C."/>
            <person name="Bed'hom B."/>
            <person name="Abzhanov A."/>
            <person name="Burgess S.C."/>
            <person name="Cooksey A.M."/>
            <person name="Castoe T.A."/>
            <person name="Crawford N.G."/>
            <person name="Densmore L.D."/>
            <person name="Drew J.C."/>
            <person name="Edwards S.V."/>
            <person name="Faircloth B.C."/>
            <person name="Fujita M.K."/>
            <person name="Greenwold M.J."/>
            <person name="Hoffmann F.G."/>
            <person name="Howard J.M."/>
            <person name="Iguchi T."/>
            <person name="Janes D.E."/>
            <person name="Khan S.Y."/>
            <person name="Kohno S."/>
            <person name="de Koning A.J."/>
            <person name="Lance S.L."/>
            <person name="McCarthy F.M."/>
            <person name="McCormack J.E."/>
            <person name="Merchant M.E."/>
            <person name="Peterson D.G."/>
            <person name="Pollock D.D."/>
            <person name="Pourmand N."/>
            <person name="Raney B.J."/>
            <person name="Roessler K.A."/>
            <person name="Sanford J.R."/>
            <person name="Sawyer R.H."/>
            <person name="Schmidt C.J."/>
            <person name="Triplett E.W."/>
            <person name="Tuberville T.D."/>
            <person name="Venegas-Anaya M."/>
            <person name="Howard J.T."/>
            <person name="Jarvis E.D."/>
            <person name="Guillette L.J.Jr."/>
            <person name="Glenn T.C."/>
            <person name="Green R.E."/>
            <person name="Ray D.A."/>
        </authorList>
    </citation>
    <scope>NUCLEOTIDE SEQUENCE [LARGE SCALE GENOMIC DNA]</scope>
    <source>
        <strain evidence="2">KSC_2009_1</strain>
    </source>
</reference>
<keyword evidence="1" id="KW-0472">Membrane</keyword>
<keyword evidence="3" id="KW-1185">Reference proteome</keyword>
<accession>A0A151N1Q0</accession>
<gene>
    <name evidence="2" type="ORF">Y1Q_0008224</name>
</gene>
<dbReference type="Proteomes" id="UP000050525">
    <property type="component" value="Unassembled WGS sequence"/>
</dbReference>